<dbReference type="Proteomes" id="UP000542813">
    <property type="component" value="Unassembled WGS sequence"/>
</dbReference>
<keyword evidence="2" id="KW-1185">Reference proteome</keyword>
<name>A0A7W9LJF6_9ACTN</name>
<proteinExistence type="predicted"/>
<reference evidence="1 2" key="1">
    <citation type="submission" date="2020-08" db="EMBL/GenBank/DDBJ databases">
        <title>Sequencing the genomes of 1000 actinobacteria strains.</title>
        <authorList>
            <person name="Klenk H.-P."/>
        </authorList>
    </citation>
    <scope>NUCLEOTIDE SEQUENCE [LARGE SCALE GENOMIC DNA]</scope>
    <source>
        <strain evidence="1 2">DSM 102122</strain>
    </source>
</reference>
<dbReference type="EMBL" id="JACHMM010000001">
    <property type="protein sequence ID" value="MBB5785998.1"/>
    <property type="molecule type" value="Genomic_DNA"/>
</dbReference>
<protein>
    <submittedName>
        <fullName evidence="1">Uncharacterized protein</fullName>
    </submittedName>
</protein>
<sequence>MSGQRTPDACPVKWCDETPADHFGRHRQYVGEVQFDGRQPVTSIHVGLEAPQDAARPVLVVTVAAARPSRYQAAELSWEQADELAAMLTGAGKRWRA</sequence>
<dbReference type="RefSeq" id="WP_184819152.1">
    <property type="nucleotide sequence ID" value="NZ_JACHMM010000001.1"/>
</dbReference>
<evidence type="ECO:0000313" key="2">
    <source>
        <dbReference type="Proteomes" id="UP000542813"/>
    </source>
</evidence>
<gene>
    <name evidence="1" type="ORF">HD601_000573</name>
</gene>
<organism evidence="1 2">
    <name type="scientific">Jiangella mangrovi</name>
    <dbReference type="NCBI Taxonomy" id="1524084"/>
    <lineage>
        <taxon>Bacteria</taxon>
        <taxon>Bacillati</taxon>
        <taxon>Actinomycetota</taxon>
        <taxon>Actinomycetes</taxon>
        <taxon>Jiangellales</taxon>
        <taxon>Jiangellaceae</taxon>
        <taxon>Jiangella</taxon>
    </lineage>
</organism>
<dbReference type="AlphaFoldDB" id="A0A7W9LJF6"/>
<accession>A0A7W9LJF6</accession>
<evidence type="ECO:0000313" key="1">
    <source>
        <dbReference type="EMBL" id="MBB5785998.1"/>
    </source>
</evidence>
<comment type="caution">
    <text evidence="1">The sequence shown here is derived from an EMBL/GenBank/DDBJ whole genome shotgun (WGS) entry which is preliminary data.</text>
</comment>